<keyword evidence="3" id="KW-1185">Reference proteome</keyword>
<feature type="transmembrane region" description="Helical" evidence="1">
    <location>
        <begin position="12"/>
        <end position="31"/>
    </location>
</feature>
<accession>A0A9J6CP84</accession>
<gene>
    <name evidence="2" type="ORF">PVAND_013353</name>
</gene>
<keyword evidence="1" id="KW-0812">Transmembrane</keyword>
<dbReference type="Gene3D" id="3.20.110.10">
    <property type="entry name" value="Glycoside hydrolase 38, N terminal domain"/>
    <property type="match status" value="1"/>
</dbReference>
<protein>
    <recommendedName>
        <fullName evidence="4">Glycoside hydrolase family 38 N-terminal domain-containing protein</fullName>
    </recommendedName>
</protein>
<evidence type="ECO:0000256" key="1">
    <source>
        <dbReference type="SAM" id="Phobius"/>
    </source>
</evidence>
<evidence type="ECO:0008006" key="4">
    <source>
        <dbReference type="Google" id="ProtNLM"/>
    </source>
</evidence>
<evidence type="ECO:0000313" key="3">
    <source>
        <dbReference type="Proteomes" id="UP001107558"/>
    </source>
</evidence>
<name>A0A9J6CP84_POLVA</name>
<proteinExistence type="predicted"/>
<reference evidence="2" key="1">
    <citation type="submission" date="2021-03" db="EMBL/GenBank/DDBJ databases">
        <title>Chromosome level genome of the anhydrobiotic midge Polypedilum vanderplanki.</title>
        <authorList>
            <person name="Yoshida Y."/>
            <person name="Kikawada T."/>
            <person name="Gusev O."/>
        </authorList>
    </citation>
    <scope>NUCLEOTIDE SEQUENCE</scope>
    <source>
        <strain evidence="2">NIAS01</strain>
        <tissue evidence="2">Whole body or cell culture</tissue>
    </source>
</reference>
<keyword evidence="1" id="KW-0472">Membrane</keyword>
<dbReference type="GO" id="GO:0005975">
    <property type="term" value="P:carbohydrate metabolic process"/>
    <property type="evidence" value="ECO:0007669"/>
    <property type="project" value="InterPro"/>
</dbReference>
<dbReference type="InterPro" id="IPR011330">
    <property type="entry name" value="Glyco_hydro/deAcase_b/a-brl"/>
</dbReference>
<dbReference type="Proteomes" id="UP001107558">
    <property type="component" value="Chromosome 1"/>
</dbReference>
<dbReference type="EMBL" id="JADBJN010000001">
    <property type="protein sequence ID" value="KAG5684106.1"/>
    <property type="molecule type" value="Genomic_DNA"/>
</dbReference>
<dbReference type="AlphaFoldDB" id="A0A9J6CP84"/>
<dbReference type="GO" id="GO:0016787">
    <property type="term" value="F:hydrolase activity"/>
    <property type="evidence" value="ECO:0007669"/>
    <property type="project" value="UniProtKB-ARBA"/>
</dbReference>
<dbReference type="SUPFAM" id="SSF88713">
    <property type="entry name" value="Glycoside hydrolase/deacetylase"/>
    <property type="match status" value="1"/>
</dbReference>
<sequence>MRIRLFRLVWPLLWFSASLTVILIYFFYIYADNSPKSLLLRKYWKNDELQARFDNILHESQKRPSLYKKYQQKNDLNDNKIMPYKRPVPPVIKVNKKKTVPTPIIPTFTTTPTTILTTITPTTMFEVSELPQSMASEINNPIQNKEFPPFNNYIEYPNQCKVFTESLADINTREEYMNFDFDAEWKKNKGIWNDKFEERYKIISNSTEVPPLHVIILPHSHNDPGWLNTFEDYFRQEIIKL</sequence>
<comment type="caution">
    <text evidence="2">The sequence shown here is derived from an EMBL/GenBank/DDBJ whole genome shotgun (WGS) entry which is preliminary data.</text>
</comment>
<organism evidence="2 3">
    <name type="scientific">Polypedilum vanderplanki</name>
    <name type="common">Sleeping chironomid midge</name>
    <dbReference type="NCBI Taxonomy" id="319348"/>
    <lineage>
        <taxon>Eukaryota</taxon>
        <taxon>Metazoa</taxon>
        <taxon>Ecdysozoa</taxon>
        <taxon>Arthropoda</taxon>
        <taxon>Hexapoda</taxon>
        <taxon>Insecta</taxon>
        <taxon>Pterygota</taxon>
        <taxon>Neoptera</taxon>
        <taxon>Endopterygota</taxon>
        <taxon>Diptera</taxon>
        <taxon>Nematocera</taxon>
        <taxon>Chironomoidea</taxon>
        <taxon>Chironomidae</taxon>
        <taxon>Chironominae</taxon>
        <taxon>Polypedilum</taxon>
        <taxon>Polypedilum</taxon>
    </lineage>
</organism>
<evidence type="ECO:0000313" key="2">
    <source>
        <dbReference type="EMBL" id="KAG5684106.1"/>
    </source>
</evidence>
<dbReference type="InterPro" id="IPR027291">
    <property type="entry name" value="Glyco_hydro_38_N_sf"/>
</dbReference>
<keyword evidence="1" id="KW-1133">Transmembrane helix</keyword>
<dbReference type="OrthoDB" id="2016903at2759"/>